<keyword evidence="2" id="KW-1185">Reference proteome</keyword>
<dbReference type="RefSeq" id="WP_104424691.1">
    <property type="nucleotide sequence ID" value="NZ_PTIY01000012.1"/>
</dbReference>
<name>A0A2S6GSV0_9GAMM</name>
<dbReference type="Proteomes" id="UP000238071">
    <property type="component" value="Unassembled WGS sequence"/>
</dbReference>
<organism evidence="1 2">
    <name type="scientific">Methylobacter tundripaludum</name>
    <dbReference type="NCBI Taxonomy" id="173365"/>
    <lineage>
        <taxon>Bacteria</taxon>
        <taxon>Pseudomonadati</taxon>
        <taxon>Pseudomonadota</taxon>
        <taxon>Gammaproteobacteria</taxon>
        <taxon>Methylococcales</taxon>
        <taxon>Methylococcaceae</taxon>
        <taxon>Methylobacter</taxon>
    </lineage>
</organism>
<reference evidence="1 2" key="1">
    <citation type="submission" date="2018-02" db="EMBL/GenBank/DDBJ databases">
        <title>Subsurface microbial communities from deep shales in Ohio and West Virginia, USA.</title>
        <authorList>
            <person name="Wrighton K."/>
        </authorList>
    </citation>
    <scope>NUCLEOTIDE SEQUENCE [LARGE SCALE GENOMIC DNA]</scope>
    <source>
        <strain evidence="1 2">OWC-G53F</strain>
    </source>
</reference>
<protein>
    <submittedName>
        <fullName evidence="1">Uncharacterized protein</fullName>
    </submittedName>
</protein>
<dbReference type="OrthoDB" id="678049at2"/>
<evidence type="ECO:0000313" key="2">
    <source>
        <dbReference type="Proteomes" id="UP000238071"/>
    </source>
</evidence>
<evidence type="ECO:0000313" key="1">
    <source>
        <dbReference type="EMBL" id="PPK68266.1"/>
    </source>
</evidence>
<dbReference type="AlphaFoldDB" id="A0A2S6GSV0"/>
<dbReference type="EMBL" id="PTIY01000012">
    <property type="protein sequence ID" value="PPK68266.1"/>
    <property type="molecule type" value="Genomic_DNA"/>
</dbReference>
<proteinExistence type="predicted"/>
<sequence>MIESIFRLSDGIRYVAVYKNGHLESKSKAALLNSSASETDRYEELLVNPSLLTLASQRGNIDCGGLDYLLVRYGHFFQFILPTGWGHVSVCIEADADPIQIGGRVKSLIENAS</sequence>
<accession>A0A2S6GSV0</accession>
<gene>
    <name evidence="1" type="ORF">B0F88_11298</name>
</gene>
<comment type="caution">
    <text evidence="1">The sequence shown here is derived from an EMBL/GenBank/DDBJ whole genome shotgun (WGS) entry which is preliminary data.</text>
</comment>